<dbReference type="RefSeq" id="WP_066496802.1">
    <property type="nucleotide sequence ID" value="NZ_BJMO01000039.1"/>
</dbReference>
<organism evidence="1 2">
    <name type="scientific">Sinomonas atrocyanea</name>
    <dbReference type="NCBI Taxonomy" id="37927"/>
    <lineage>
        <taxon>Bacteria</taxon>
        <taxon>Bacillati</taxon>
        <taxon>Actinomycetota</taxon>
        <taxon>Actinomycetes</taxon>
        <taxon>Micrococcales</taxon>
        <taxon>Micrococcaceae</taxon>
        <taxon>Sinomonas</taxon>
    </lineage>
</organism>
<keyword evidence="2" id="KW-1185">Reference proteome</keyword>
<dbReference type="OrthoDB" id="4965270at2"/>
<protein>
    <submittedName>
        <fullName evidence="1">Uncharacterized protein</fullName>
    </submittedName>
</protein>
<reference evidence="1 2" key="1">
    <citation type="submission" date="2016-02" db="EMBL/GenBank/DDBJ databases">
        <title>Complete genome of Sinomonas atrocyanea KCTC 3377.</title>
        <authorList>
            <person name="Kim K.M."/>
        </authorList>
    </citation>
    <scope>NUCLEOTIDE SEQUENCE [LARGE SCALE GENOMIC DNA]</scope>
    <source>
        <strain evidence="1 2">KCTC 3377</strain>
    </source>
</reference>
<sequence length="83" mass="8955">MAQHSVSAGEDEAPEPAIEELGALVLRVWRERGTEQGLRVRILASEGQNEPASMAVLADPEAALEAVRKWLDARQEPPGPSRG</sequence>
<evidence type="ECO:0000313" key="1">
    <source>
        <dbReference type="EMBL" id="AMM32032.1"/>
    </source>
</evidence>
<evidence type="ECO:0000313" key="2">
    <source>
        <dbReference type="Proteomes" id="UP000070134"/>
    </source>
</evidence>
<name>A0A127A305_9MICC</name>
<dbReference type="EMBL" id="CP014518">
    <property type="protein sequence ID" value="AMM32032.1"/>
    <property type="molecule type" value="Genomic_DNA"/>
</dbReference>
<dbReference type="Proteomes" id="UP000070134">
    <property type="component" value="Chromosome"/>
</dbReference>
<proteinExistence type="predicted"/>
<dbReference type="AlphaFoldDB" id="A0A127A305"/>
<accession>A0A127A305</accession>
<dbReference type="KEGG" id="satk:SA2016_1352"/>
<gene>
    <name evidence="1" type="ORF">SA2016_1352</name>
</gene>